<evidence type="ECO:0000256" key="9">
    <source>
        <dbReference type="ARBA" id="ARBA00023004"/>
    </source>
</evidence>
<comment type="catalytic activity">
    <reaction evidence="11">
        <text>hydrogen sulfide + 6 oxidized [2Fe-2S]-[ferredoxin] + 3 H2O = sulfite + 6 reduced [2Fe-2S]-[ferredoxin] + 7 H(+)</text>
        <dbReference type="Rhea" id="RHEA:23132"/>
        <dbReference type="Rhea" id="RHEA-COMP:10000"/>
        <dbReference type="Rhea" id="RHEA-COMP:10001"/>
        <dbReference type="ChEBI" id="CHEBI:15377"/>
        <dbReference type="ChEBI" id="CHEBI:15378"/>
        <dbReference type="ChEBI" id="CHEBI:17359"/>
        <dbReference type="ChEBI" id="CHEBI:29919"/>
        <dbReference type="ChEBI" id="CHEBI:33737"/>
        <dbReference type="ChEBI" id="CHEBI:33738"/>
        <dbReference type="EC" id="1.8.7.1"/>
    </reaction>
</comment>
<keyword evidence="9" id="KW-0408">Iron</keyword>
<dbReference type="GO" id="GO:0050311">
    <property type="term" value="F:sulfite reductase (ferredoxin) activity"/>
    <property type="evidence" value="ECO:0007669"/>
    <property type="project" value="UniProtKB-EC"/>
</dbReference>
<evidence type="ECO:0000256" key="5">
    <source>
        <dbReference type="ARBA" id="ARBA00022617"/>
    </source>
</evidence>
<keyword evidence="8 14" id="KW-0560">Oxidoreductase</keyword>
<dbReference type="PROSITE" id="PS00365">
    <property type="entry name" value="NIR_SIR"/>
    <property type="match status" value="2"/>
</dbReference>
<dbReference type="SUPFAM" id="SSF55124">
    <property type="entry name" value="Nitrite/Sulfite reductase N-terminal domain-like"/>
    <property type="match status" value="2"/>
</dbReference>
<dbReference type="Pfam" id="PF01077">
    <property type="entry name" value="NIR_SIR"/>
    <property type="match status" value="1"/>
</dbReference>
<evidence type="ECO:0000256" key="3">
    <source>
        <dbReference type="ARBA" id="ARBA00012353"/>
    </source>
</evidence>
<dbReference type="InterPro" id="IPR045854">
    <property type="entry name" value="NO2/SO3_Rdtase_4Fe4S_sf"/>
</dbReference>
<keyword evidence="7" id="KW-0883">Thioether bond</keyword>
<dbReference type="InterPro" id="IPR036136">
    <property type="entry name" value="Nit/Sulf_reduc_fer-like_dom_sf"/>
</dbReference>
<reference evidence="14 15" key="1">
    <citation type="submission" date="2024-09" db="EMBL/GenBank/DDBJ databases">
        <authorList>
            <person name="Sun Q."/>
            <person name="Mori K."/>
        </authorList>
    </citation>
    <scope>NUCLEOTIDE SEQUENCE [LARGE SCALE GENOMIC DNA]</scope>
    <source>
        <strain evidence="14 15">JCM 15389</strain>
    </source>
</reference>
<dbReference type="PANTHER" id="PTHR32439:SF0">
    <property type="entry name" value="FERREDOXIN--NITRITE REDUCTASE, CHLOROPLASTIC"/>
    <property type="match status" value="1"/>
</dbReference>
<evidence type="ECO:0000256" key="10">
    <source>
        <dbReference type="ARBA" id="ARBA00023014"/>
    </source>
</evidence>
<dbReference type="InterPro" id="IPR006066">
    <property type="entry name" value="NO2/SO3_Rdtase_FeS/sirohaem_BS"/>
</dbReference>
<feature type="domain" description="Nitrite/sulphite reductase 4Fe-4S" evidence="12">
    <location>
        <begin position="163"/>
        <end position="315"/>
    </location>
</feature>
<organism evidence="14 15">
    <name type="scientific">Aciditerrimonas ferrireducens</name>
    <dbReference type="NCBI Taxonomy" id="667306"/>
    <lineage>
        <taxon>Bacteria</taxon>
        <taxon>Bacillati</taxon>
        <taxon>Actinomycetota</taxon>
        <taxon>Acidimicrobiia</taxon>
        <taxon>Acidimicrobiales</taxon>
        <taxon>Acidimicrobiaceae</taxon>
        <taxon>Aciditerrimonas</taxon>
    </lineage>
</organism>
<feature type="domain" description="Nitrite/Sulfite reductase ferredoxin-like" evidence="13">
    <location>
        <begin position="77"/>
        <end position="154"/>
    </location>
</feature>
<name>A0ABV6C7Z2_9ACTN</name>
<accession>A0ABV6C7Z2</accession>
<dbReference type="InterPro" id="IPR006067">
    <property type="entry name" value="NO2/SO3_Rdtase_4Fe4S_dom"/>
</dbReference>
<evidence type="ECO:0000259" key="12">
    <source>
        <dbReference type="Pfam" id="PF01077"/>
    </source>
</evidence>
<sequence>MSTADLPIGTRLRGRDELRFVRPYRRLGRLNEVERAKLARHPYEAIAAVVERYAAEGPEAIAGVPGEVERLKWAGIYPQRQGGNAFMVRVKVPGGRLRAEQAVELGLLAEAFAQGPEDHPVFGNAYADLTTRQDVQLHWVRIEDVPRLWRRLDAVGLTTVQACGDSARNVLCCPLAGADPEEVVDALPVAVAISDFFTGNRAYANLPRKFKMSVTGCREDCVRAEINDIALWPARSVAGELGFNLLVGGGLSDGERMAQDVDVFVAPGDAVEVCRAIAQLYGELGNREHRGLARMRYLVEELGPEGFRAELAARTSLRLAPAGEALTRRFRGDHVGIHPDRRPGRLLVGLCVPVGRLRGRELAEAGRLAAAYGDGTVRLGADQNLVLAGVPEERLEDLLAEPLLARCTPFPGPFSRGVVACTGTEFCRFAVVETKARALDLAQWLDEQCGPAVAELAEEVGPIRVHLSGCSASCAQPQIADVGLRGTAAHLGDQLVEGVDVGLGGTLGPRAGFVDWVDGGLPAQDLPEALARLVRLFLAERRPGEALWAWARRQPPARLRETLRAPDREEVRP</sequence>
<evidence type="ECO:0000256" key="7">
    <source>
        <dbReference type="ARBA" id="ARBA00022784"/>
    </source>
</evidence>
<dbReference type="Gene3D" id="3.90.480.20">
    <property type="match status" value="1"/>
</dbReference>
<evidence type="ECO:0000313" key="15">
    <source>
        <dbReference type="Proteomes" id="UP001589788"/>
    </source>
</evidence>
<evidence type="ECO:0000259" key="13">
    <source>
        <dbReference type="Pfam" id="PF03460"/>
    </source>
</evidence>
<gene>
    <name evidence="14" type="ORF">ACFFRE_09425</name>
</gene>
<feature type="domain" description="Nitrite/Sulfite reductase ferredoxin-like" evidence="13">
    <location>
        <begin position="339"/>
        <end position="402"/>
    </location>
</feature>
<dbReference type="RefSeq" id="WP_248109200.1">
    <property type="nucleotide sequence ID" value="NZ_JAKHEX010000027.1"/>
</dbReference>
<dbReference type="Proteomes" id="UP001589788">
    <property type="component" value="Unassembled WGS sequence"/>
</dbReference>
<keyword evidence="5" id="KW-0349">Heme</keyword>
<protein>
    <recommendedName>
        <fullName evidence="3">assimilatory sulfite reductase (ferredoxin)</fullName>
        <ecNumber evidence="3">1.8.7.1</ecNumber>
    </recommendedName>
</protein>
<evidence type="ECO:0000256" key="8">
    <source>
        <dbReference type="ARBA" id="ARBA00023002"/>
    </source>
</evidence>
<proteinExistence type="inferred from homology"/>
<dbReference type="EMBL" id="JBHLYQ010000093">
    <property type="protein sequence ID" value="MFC0082362.1"/>
    <property type="molecule type" value="Genomic_DNA"/>
</dbReference>
<evidence type="ECO:0000256" key="11">
    <source>
        <dbReference type="ARBA" id="ARBA00049518"/>
    </source>
</evidence>
<keyword evidence="6" id="KW-0479">Metal-binding</keyword>
<comment type="caution">
    <text evidence="14">The sequence shown here is derived from an EMBL/GenBank/DDBJ whole genome shotgun (WGS) entry which is preliminary data.</text>
</comment>
<dbReference type="InterPro" id="IPR005117">
    <property type="entry name" value="NiRdtase/SiRdtase_haem-b_fer"/>
</dbReference>
<evidence type="ECO:0000256" key="1">
    <source>
        <dbReference type="ARBA" id="ARBA00003247"/>
    </source>
</evidence>
<dbReference type="EC" id="1.8.7.1" evidence="3"/>
<keyword evidence="4" id="KW-0004">4Fe-4S</keyword>
<keyword evidence="15" id="KW-1185">Reference proteome</keyword>
<evidence type="ECO:0000313" key="14">
    <source>
        <dbReference type="EMBL" id="MFC0082362.1"/>
    </source>
</evidence>
<dbReference type="SUPFAM" id="SSF56014">
    <property type="entry name" value="Nitrite and sulphite reductase 4Fe-4S domain-like"/>
    <property type="match status" value="2"/>
</dbReference>
<dbReference type="PANTHER" id="PTHR32439">
    <property type="entry name" value="FERREDOXIN--NITRITE REDUCTASE, CHLOROPLASTIC"/>
    <property type="match status" value="1"/>
</dbReference>
<keyword evidence="10" id="KW-0411">Iron-sulfur</keyword>
<dbReference type="InterPro" id="IPR051329">
    <property type="entry name" value="NIR_SIR_4Fe-4S"/>
</dbReference>
<evidence type="ECO:0000256" key="2">
    <source>
        <dbReference type="ARBA" id="ARBA00010429"/>
    </source>
</evidence>
<evidence type="ECO:0000256" key="4">
    <source>
        <dbReference type="ARBA" id="ARBA00022485"/>
    </source>
</evidence>
<comment type="function">
    <text evidence="1">Catalyzes the reduction of sulfite to sulfide, a step in the biosynthesis of sulfur-containing amino acids and cofactors.</text>
</comment>
<dbReference type="Gene3D" id="3.30.413.10">
    <property type="entry name" value="Sulfite Reductase Hemoprotein, domain 1"/>
    <property type="match status" value="2"/>
</dbReference>
<comment type="similarity">
    <text evidence="2">Belongs to the nitrite and sulfite reductase 4Fe-4S domain family.</text>
</comment>
<evidence type="ECO:0000256" key="6">
    <source>
        <dbReference type="ARBA" id="ARBA00022723"/>
    </source>
</evidence>
<dbReference type="Pfam" id="PF03460">
    <property type="entry name" value="NIR_SIR_ferr"/>
    <property type="match status" value="2"/>
</dbReference>